<keyword evidence="2" id="KW-1185">Reference proteome</keyword>
<reference evidence="1" key="1">
    <citation type="submission" date="2018-05" db="EMBL/GenBank/DDBJ databases">
        <title>Draft genome of Mucuna pruriens seed.</title>
        <authorList>
            <person name="Nnadi N.E."/>
            <person name="Vos R."/>
            <person name="Hasami M.H."/>
            <person name="Devisetty U.K."/>
            <person name="Aguiy J.C."/>
        </authorList>
    </citation>
    <scope>NUCLEOTIDE SEQUENCE [LARGE SCALE GENOMIC DNA]</scope>
    <source>
        <strain evidence="1">JCA_2017</strain>
    </source>
</reference>
<dbReference type="AlphaFoldDB" id="A0A371I5C3"/>
<accession>A0A371I5C3</accession>
<comment type="caution">
    <text evidence="1">The sequence shown here is derived from an EMBL/GenBank/DDBJ whole genome shotgun (WGS) entry which is preliminary data.</text>
</comment>
<dbReference type="EMBL" id="QJKJ01000887">
    <property type="protein sequence ID" value="RDY10226.1"/>
    <property type="molecule type" value="Genomic_DNA"/>
</dbReference>
<protein>
    <submittedName>
        <fullName evidence="1">Uncharacterized protein</fullName>
    </submittedName>
</protein>
<evidence type="ECO:0000313" key="1">
    <source>
        <dbReference type="EMBL" id="RDY10226.1"/>
    </source>
</evidence>
<evidence type="ECO:0000313" key="2">
    <source>
        <dbReference type="Proteomes" id="UP000257109"/>
    </source>
</evidence>
<proteinExistence type="predicted"/>
<feature type="non-terminal residue" evidence="1">
    <location>
        <position position="1"/>
    </location>
</feature>
<dbReference type="Proteomes" id="UP000257109">
    <property type="component" value="Unassembled WGS sequence"/>
</dbReference>
<name>A0A371I5C3_MUCPR</name>
<sequence>MESNRIKVVHMIVNNLEGNSTGQIRVKGNAQLQNSDPAKTCLKLSAESKIPTTTIPTTTTIESATTRQLLIFGGPDEAIGNKQPGVSTNYELQ</sequence>
<organism evidence="1 2">
    <name type="scientific">Mucuna pruriens</name>
    <name type="common">Velvet bean</name>
    <name type="synonym">Dolichos pruriens</name>
    <dbReference type="NCBI Taxonomy" id="157652"/>
    <lineage>
        <taxon>Eukaryota</taxon>
        <taxon>Viridiplantae</taxon>
        <taxon>Streptophyta</taxon>
        <taxon>Embryophyta</taxon>
        <taxon>Tracheophyta</taxon>
        <taxon>Spermatophyta</taxon>
        <taxon>Magnoliopsida</taxon>
        <taxon>eudicotyledons</taxon>
        <taxon>Gunneridae</taxon>
        <taxon>Pentapetalae</taxon>
        <taxon>rosids</taxon>
        <taxon>fabids</taxon>
        <taxon>Fabales</taxon>
        <taxon>Fabaceae</taxon>
        <taxon>Papilionoideae</taxon>
        <taxon>50 kb inversion clade</taxon>
        <taxon>NPAAA clade</taxon>
        <taxon>indigoferoid/millettioid clade</taxon>
        <taxon>Phaseoleae</taxon>
        <taxon>Mucuna</taxon>
    </lineage>
</organism>
<gene>
    <name evidence="1" type="ORF">CR513_05295</name>
</gene>